<dbReference type="InterPro" id="IPR023210">
    <property type="entry name" value="NADP_OxRdtase_dom"/>
</dbReference>
<dbReference type="Gene3D" id="3.20.20.100">
    <property type="entry name" value="NADP-dependent oxidoreductase domain"/>
    <property type="match status" value="1"/>
</dbReference>
<dbReference type="PANTHER" id="PTHR43827:SF1">
    <property type="entry name" value="2,5-DIKETO-D-GLUCONIC ACID REDUCTASE"/>
    <property type="match status" value="1"/>
</dbReference>
<evidence type="ECO:0000256" key="1">
    <source>
        <dbReference type="ARBA" id="ARBA00049445"/>
    </source>
</evidence>
<dbReference type="InterPro" id="IPR020471">
    <property type="entry name" value="AKR"/>
</dbReference>
<dbReference type="Proteomes" id="UP001271890">
    <property type="component" value="Unassembled WGS sequence"/>
</dbReference>
<accession>A0ABU4SF22</accession>
<dbReference type="PROSITE" id="PS00063">
    <property type="entry name" value="ALDOKETO_REDUCTASE_3"/>
    <property type="match status" value="1"/>
</dbReference>
<dbReference type="EMBL" id="VCDN01000150">
    <property type="protein sequence ID" value="MDX7989406.1"/>
    <property type="molecule type" value="Genomic_DNA"/>
</dbReference>
<dbReference type="SUPFAM" id="SSF51430">
    <property type="entry name" value="NAD(P)-linked oxidoreductase"/>
    <property type="match status" value="1"/>
</dbReference>
<dbReference type="PROSITE" id="PS00062">
    <property type="entry name" value="ALDOKETO_REDUCTASE_2"/>
    <property type="match status" value="1"/>
</dbReference>
<dbReference type="PIRSF" id="PIRSF000097">
    <property type="entry name" value="AKR"/>
    <property type="match status" value="1"/>
</dbReference>
<feature type="domain" description="NADP-dependent oxidoreductase" evidence="2">
    <location>
        <begin position="30"/>
        <end position="259"/>
    </location>
</feature>
<dbReference type="InterPro" id="IPR018170">
    <property type="entry name" value="Aldo/ket_reductase_CS"/>
</dbReference>
<comment type="caution">
    <text evidence="3">The sequence shown here is derived from an EMBL/GenBank/DDBJ whole genome shotgun (WGS) entry which is preliminary data.</text>
</comment>
<dbReference type="PANTHER" id="PTHR43827">
    <property type="entry name" value="2,5-DIKETO-D-GLUCONIC ACID REDUCTASE"/>
    <property type="match status" value="1"/>
</dbReference>
<comment type="catalytic activity">
    <reaction evidence="1">
        <text>hydroxyacetone + NADP(+) = methylglyoxal + NADPH + H(+)</text>
        <dbReference type="Rhea" id="RHEA:27986"/>
        <dbReference type="ChEBI" id="CHEBI:15378"/>
        <dbReference type="ChEBI" id="CHEBI:17158"/>
        <dbReference type="ChEBI" id="CHEBI:27957"/>
        <dbReference type="ChEBI" id="CHEBI:57783"/>
        <dbReference type="ChEBI" id="CHEBI:58349"/>
    </reaction>
</comment>
<reference evidence="4" key="1">
    <citation type="journal article" date="2024" name="Toxins">
        <title>Genome Sequence Analysis of Native Xenorhabdus Strains Isolated from Entomopathogenic Nematodes in Argentina.</title>
        <authorList>
            <person name="Palma L."/>
            <person name="Frizzo L."/>
            <person name="Kaiser S."/>
            <person name="Berry C."/>
            <person name="Caballero P."/>
            <person name="Bode H.B."/>
            <person name="Del Valle E.E."/>
        </authorList>
    </citation>
    <scope>NUCLEOTIDE SEQUENCE [LARGE SCALE GENOMIC DNA]</scope>
    <source>
        <strain evidence="4">12</strain>
    </source>
</reference>
<dbReference type="InterPro" id="IPR036812">
    <property type="entry name" value="NAD(P)_OxRdtase_dom_sf"/>
</dbReference>
<evidence type="ECO:0000313" key="4">
    <source>
        <dbReference type="Proteomes" id="UP001271890"/>
    </source>
</evidence>
<dbReference type="RefSeq" id="WP_319931776.1">
    <property type="nucleotide sequence ID" value="NZ_VCDN01000150.1"/>
</dbReference>
<dbReference type="PRINTS" id="PR00069">
    <property type="entry name" value="ALDKETRDTASE"/>
</dbReference>
<keyword evidence="4" id="KW-1185">Reference proteome</keyword>
<protein>
    <submittedName>
        <fullName evidence="3">Aldo/keto reductase</fullName>
    </submittedName>
</protein>
<gene>
    <name evidence="3" type="ORF">FE392_19270</name>
</gene>
<proteinExistence type="predicted"/>
<dbReference type="Pfam" id="PF00248">
    <property type="entry name" value="Aldo_ket_red"/>
    <property type="match status" value="1"/>
</dbReference>
<organism evidence="3 4">
    <name type="scientific">Xenorhabdus santafensis</name>
    <dbReference type="NCBI Taxonomy" id="2582833"/>
    <lineage>
        <taxon>Bacteria</taxon>
        <taxon>Pseudomonadati</taxon>
        <taxon>Pseudomonadota</taxon>
        <taxon>Gammaproteobacteria</taxon>
        <taxon>Enterobacterales</taxon>
        <taxon>Morganellaceae</taxon>
        <taxon>Xenorhabdus</taxon>
    </lineage>
</organism>
<name>A0ABU4SF22_9GAMM</name>
<sequence length="275" mass="31746">MNTQEIILHNGIRMPNIGLGVYKTEDGVIVKQAVKKALETGYRMIDTAAIYKNETGVGEAILESNVARENLFITTKLWNDDQGYESTLKAFDLSLKKLQLEYLDLYLIHWPVHGKYVETYRAFEKLYQEGRVRAIGVCNFHVHHLEHLMANSKIKPMVNQIELHPMLAQFELRHFCQKEKIQVEAWSPLMQGGEILANPIITNIAKKYEKSPAQVILRWNIQNNIITIPKSITPSRIVENFNIFDFSLTKNEMMKINTLDCNKRVGTNPEKYDLV</sequence>
<evidence type="ECO:0000259" key="2">
    <source>
        <dbReference type="Pfam" id="PF00248"/>
    </source>
</evidence>
<evidence type="ECO:0000313" key="3">
    <source>
        <dbReference type="EMBL" id="MDX7989406.1"/>
    </source>
</evidence>